<organism evidence="1 2">
    <name type="scientific">Amblyomma americanum</name>
    <name type="common">Lone star tick</name>
    <dbReference type="NCBI Taxonomy" id="6943"/>
    <lineage>
        <taxon>Eukaryota</taxon>
        <taxon>Metazoa</taxon>
        <taxon>Ecdysozoa</taxon>
        <taxon>Arthropoda</taxon>
        <taxon>Chelicerata</taxon>
        <taxon>Arachnida</taxon>
        <taxon>Acari</taxon>
        <taxon>Parasitiformes</taxon>
        <taxon>Ixodida</taxon>
        <taxon>Ixodoidea</taxon>
        <taxon>Ixodidae</taxon>
        <taxon>Amblyomminae</taxon>
        <taxon>Amblyomma</taxon>
    </lineage>
</organism>
<reference evidence="1 2" key="1">
    <citation type="journal article" date="2023" name="Arcadia Sci">
        <title>De novo assembly of a long-read Amblyomma americanum tick genome.</title>
        <authorList>
            <person name="Chou S."/>
            <person name="Poskanzer K.E."/>
            <person name="Rollins M."/>
            <person name="Thuy-Boun P.S."/>
        </authorList>
    </citation>
    <scope>NUCLEOTIDE SEQUENCE [LARGE SCALE GENOMIC DNA]</scope>
    <source>
        <strain evidence="1">F_SG_1</strain>
        <tissue evidence="1">Salivary glands</tissue>
    </source>
</reference>
<dbReference type="EMBL" id="JARKHS020015713">
    <property type="protein sequence ID" value="KAK8774205.1"/>
    <property type="molecule type" value="Genomic_DNA"/>
</dbReference>
<comment type="caution">
    <text evidence="1">The sequence shown here is derived from an EMBL/GenBank/DDBJ whole genome shotgun (WGS) entry which is preliminary data.</text>
</comment>
<keyword evidence="2" id="KW-1185">Reference proteome</keyword>
<proteinExistence type="predicted"/>
<name>A0AAQ4EHE1_AMBAM</name>
<dbReference type="InterPro" id="IPR011990">
    <property type="entry name" value="TPR-like_helical_dom_sf"/>
</dbReference>
<dbReference type="SUPFAM" id="SSF48452">
    <property type="entry name" value="TPR-like"/>
    <property type="match status" value="1"/>
</dbReference>
<accession>A0AAQ4EHE1</accession>
<dbReference type="AlphaFoldDB" id="A0AAQ4EHE1"/>
<gene>
    <name evidence="1" type="ORF">V5799_011264</name>
</gene>
<sequence length="142" mass="15981">MEEKALELELCQAWLALCSAKADSSQHGELLKSALGYLNRALRTNPRCKAGHLILGVWALENDNSRLAKKSLERVIRFHEGGSSWIRSVAVRLLLLHYVENKDSDSLKKLAEMEQLDLQSLNLNEESKAQMISMGVLLMPHD</sequence>
<dbReference type="Proteomes" id="UP001321473">
    <property type="component" value="Unassembled WGS sequence"/>
</dbReference>
<evidence type="ECO:0000313" key="2">
    <source>
        <dbReference type="Proteomes" id="UP001321473"/>
    </source>
</evidence>
<protein>
    <submittedName>
        <fullName evidence="1">Uncharacterized protein</fullName>
    </submittedName>
</protein>
<evidence type="ECO:0000313" key="1">
    <source>
        <dbReference type="EMBL" id="KAK8774205.1"/>
    </source>
</evidence>